<keyword evidence="2" id="KW-1133">Transmembrane helix</keyword>
<keyword evidence="2" id="KW-0812">Transmembrane</keyword>
<evidence type="ECO:0000256" key="2">
    <source>
        <dbReference type="SAM" id="Phobius"/>
    </source>
</evidence>
<evidence type="ECO:0000256" key="1">
    <source>
        <dbReference type="SAM" id="MobiDB-lite"/>
    </source>
</evidence>
<dbReference type="EMBL" id="JAZHGC010000005">
    <property type="protein sequence ID" value="MEM5285676.1"/>
    <property type="molecule type" value="Genomic_DNA"/>
</dbReference>
<name>A0ABU9Q8B5_9BURK</name>
<feature type="transmembrane region" description="Helical" evidence="2">
    <location>
        <begin position="12"/>
        <end position="32"/>
    </location>
</feature>
<keyword evidence="2" id="KW-0472">Membrane</keyword>
<feature type="compositionally biased region" description="Polar residues" evidence="1">
    <location>
        <begin position="167"/>
        <end position="177"/>
    </location>
</feature>
<organism evidence="3 4">
    <name type="scientific">Paraburkholderia sabiae</name>
    <dbReference type="NCBI Taxonomy" id="273251"/>
    <lineage>
        <taxon>Bacteria</taxon>
        <taxon>Pseudomonadati</taxon>
        <taxon>Pseudomonadota</taxon>
        <taxon>Betaproteobacteria</taxon>
        <taxon>Burkholderiales</taxon>
        <taxon>Burkholderiaceae</taxon>
        <taxon>Paraburkholderia</taxon>
    </lineage>
</organism>
<proteinExistence type="predicted"/>
<evidence type="ECO:0000313" key="4">
    <source>
        <dbReference type="Proteomes" id="UP001494588"/>
    </source>
</evidence>
<sequence length="177" mass="19468">MKRAIEIADFALKVLSCLAIIGAAGWAVWVFWLGGSTDWQDNITLETEVLPYHDDLRLLVIHAKSKNPRNATFELNSTKHDSYQMRVRKLASDAKAGTVFHEDQGDVIASIDLLKLAGDDYEFLPGAEMDDMQTIVLPLGTTVQVIAEMKVHTGARNTHGQPDVDENATSTVVHVAP</sequence>
<accession>A0ABU9Q8B5</accession>
<reference evidence="3 4" key="1">
    <citation type="submission" date="2024-01" db="EMBL/GenBank/DDBJ databases">
        <title>The diversity of rhizobia nodulating Mimosa spp. in eleven states of Brazil covering several biomes is determined by host plant, location, and edaphic factors.</title>
        <authorList>
            <person name="Rouws L."/>
            <person name="Barauna A."/>
            <person name="Beukes C."/>
            <person name="De Faria S.M."/>
            <person name="Gross E."/>
            <person name="Dos Reis Junior F.B."/>
            <person name="Simon M."/>
            <person name="Maluk M."/>
            <person name="Odee D.W."/>
            <person name="Kenicer G."/>
            <person name="Young J.P.W."/>
            <person name="Reis V.M."/>
            <person name="Zilli J."/>
            <person name="James E.K."/>
        </authorList>
    </citation>
    <scope>NUCLEOTIDE SEQUENCE [LARGE SCALE GENOMIC DNA]</scope>
    <source>
        <strain evidence="3 4">JPY77</strain>
    </source>
</reference>
<feature type="region of interest" description="Disordered" evidence="1">
    <location>
        <begin position="155"/>
        <end position="177"/>
    </location>
</feature>
<protein>
    <submittedName>
        <fullName evidence="3">Uncharacterized protein</fullName>
    </submittedName>
</protein>
<keyword evidence="4" id="KW-1185">Reference proteome</keyword>
<gene>
    <name evidence="3" type="ORF">V4C55_08145</name>
</gene>
<dbReference type="RefSeq" id="WP_201649974.1">
    <property type="nucleotide sequence ID" value="NZ_CAJHCS010000006.1"/>
</dbReference>
<dbReference type="Proteomes" id="UP001494588">
    <property type="component" value="Unassembled WGS sequence"/>
</dbReference>
<evidence type="ECO:0000313" key="3">
    <source>
        <dbReference type="EMBL" id="MEM5285676.1"/>
    </source>
</evidence>
<comment type="caution">
    <text evidence="3">The sequence shown here is derived from an EMBL/GenBank/DDBJ whole genome shotgun (WGS) entry which is preliminary data.</text>
</comment>